<dbReference type="Pfam" id="PF13676">
    <property type="entry name" value="TIR_2"/>
    <property type="match status" value="1"/>
</dbReference>
<dbReference type="InterPro" id="IPR035897">
    <property type="entry name" value="Toll_tir_struct_dom_sf"/>
</dbReference>
<organism evidence="2">
    <name type="scientific">Streptomyces sp. SID12501</name>
    <dbReference type="NCBI Taxonomy" id="2706042"/>
    <lineage>
        <taxon>Bacteria</taxon>
        <taxon>Bacillati</taxon>
        <taxon>Actinomycetota</taxon>
        <taxon>Actinomycetes</taxon>
        <taxon>Kitasatosporales</taxon>
        <taxon>Streptomycetaceae</taxon>
        <taxon>Streptomyces</taxon>
    </lineage>
</organism>
<feature type="domain" description="TIR" evidence="1">
    <location>
        <begin position="4"/>
        <end position="112"/>
    </location>
</feature>
<dbReference type="AlphaFoldDB" id="A0A6B3BRS1"/>
<protein>
    <submittedName>
        <fullName evidence="2">TIR domain-containing protein</fullName>
    </submittedName>
</protein>
<evidence type="ECO:0000313" key="2">
    <source>
        <dbReference type="EMBL" id="NEC87039.1"/>
    </source>
</evidence>
<dbReference type="InterPro" id="IPR027417">
    <property type="entry name" value="P-loop_NTPase"/>
</dbReference>
<dbReference type="Gene3D" id="3.40.50.10140">
    <property type="entry name" value="Toll/interleukin-1 receptor homology (TIR) domain"/>
    <property type="match status" value="1"/>
</dbReference>
<dbReference type="EMBL" id="JAAGLU010000010">
    <property type="protein sequence ID" value="NEC87039.1"/>
    <property type="molecule type" value="Genomic_DNA"/>
</dbReference>
<proteinExistence type="predicted"/>
<name>A0A6B3BRS1_9ACTN</name>
<sequence>MWDVFLSYSRGDVDRVRPLARALRDGGLSVFTDETGVASFAGISDTIRRELARSKALLAYYSVGYPEREACQWELTTAYLAGLGEGDPRRRVMVVNPEHGTGHIHPVELRDARHASAEDPDALVTGVRGHVGRLDGPMPVRKYGAVRRTGGTPEPFPEFLGRLPELWQVHSALHAHSAPLVTGRAAAHAVQIRGMAGIGKTRLAQEYALRFEAAYPGGVYWLGGESYDEYEEWYENYAAYATRVGGAESRRRETGGEPFLWIVDGLPEGRLSTRELARFAAPRPGGHTLFTLRSRAYDGLGTPVDLGPLDAAHARVLVGDDVLARAVGGHPGASDLLGRAVRAGHGSRALYDRLHGPGVSPLDTLAAGEAGNGIRSMTASLVQDVDTPDAADVLRCAAALHPLPLSVDDVAGVLVAADAVPHVVAHRHAANGVAELRVRSLLSPASEDRWQPHPVTLHAWRHHDPAPARAEALRHAALRTLCGRRDPVTLAFPGSRREVPMAAPSESERMAAFDIQVELVTRIGVQELAPGTGSLREALASLKSLIDFTRGTLHTYNIGLQPGSAAGVATVQSLAYALINDTIRPFTTTWHPRLAAHEAGRPAAVAPLDHEANWPQAPAMRAELTSLREPLMRIAAGFGGISGADFGVPAVGQERPEAGGHPALRS</sequence>
<dbReference type="Gene3D" id="3.40.50.300">
    <property type="entry name" value="P-loop containing nucleotide triphosphate hydrolases"/>
    <property type="match status" value="1"/>
</dbReference>
<dbReference type="RefSeq" id="WP_164314775.1">
    <property type="nucleotide sequence ID" value="NZ_JAAGLU010000010.1"/>
</dbReference>
<dbReference type="InterPro" id="IPR000157">
    <property type="entry name" value="TIR_dom"/>
</dbReference>
<dbReference type="GO" id="GO:0007165">
    <property type="term" value="P:signal transduction"/>
    <property type="evidence" value="ECO:0007669"/>
    <property type="project" value="InterPro"/>
</dbReference>
<evidence type="ECO:0000259" key="1">
    <source>
        <dbReference type="Pfam" id="PF13676"/>
    </source>
</evidence>
<comment type="caution">
    <text evidence="2">The sequence shown here is derived from an EMBL/GenBank/DDBJ whole genome shotgun (WGS) entry which is preliminary data.</text>
</comment>
<dbReference type="SUPFAM" id="SSF52540">
    <property type="entry name" value="P-loop containing nucleoside triphosphate hydrolases"/>
    <property type="match status" value="1"/>
</dbReference>
<reference evidence="2" key="1">
    <citation type="submission" date="2020-01" db="EMBL/GenBank/DDBJ databases">
        <title>Insect and environment-associated Actinomycetes.</title>
        <authorList>
            <person name="Currrie C."/>
            <person name="Chevrette M."/>
            <person name="Carlson C."/>
            <person name="Stubbendieck R."/>
            <person name="Wendt-Pienkowski E."/>
        </authorList>
    </citation>
    <scope>NUCLEOTIDE SEQUENCE</scope>
    <source>
        <strain evidence="2">SID12501</strain>
    </source>
</reference>
<gene>
    <name evidence="2" type="ORF">G3I71_14670</name>
</gene>
<accession>A0A6B3BRS1</accession>
<dbReference type="SUPFAM" id="SSF52200">
    <property type="entry name" value="Toll/Interleukin receptor TIR domain"/>
    <property type="match status" value="1"/>
</dbReference>